<gene>
    <name evidence="2" type="ORF">FHS03_004049</name>
</gene>
<dbReference type="Gene3D" id="3.90.226.10">
    <property type="entry name" value="2-enoyl-CoA Hydratase, Chain A, domain 1"/>
    <property type="match status" value="1"/>
</dbReference>
<dbReference type="InterPro" id="IPR018376">
    <property type="entry name" value="Enoyl-CoA_hyd/isom_CS"/>
</dbReference>
<dbReference type="AlphaFoldDB" id="A0A7W5BD61"/>
<dbReference type="PROSITE" id="PS00166">
    <property type="entry name" value="ENOYL_COA_HYDRATASE"/>
    <property type="match status" value="1"/>
</dbReference>
<proteinExistence type="inferred from homology"/>
<evidence type="ECO:0000256" key="1">
    <source>
        <dbReference type="RuleBase" id="RU003707"/>
    </source>
</evidence>
<dbReference type="InterPro" id="IPR001753">
    <property type="entry name" value="Enoyl-CoA_hydra/iso"/>
</dbReference>
<dbReference type="GO" id="GO:0003824">
    <property type="term" value="F:catalytic activity"/>
    <property type="evidence" value="ECO:0007669"/>
    <property type="project" value="InterPro"/>
</dbReference>
<dbReference type="PANTHER" id="PTHR43459:SF1">
    <property type="entry name" value="EG:BACN32G11.4 PROTEIN"/>
    <property type="match status" value="1"/>
</dbReference>
<keyword evidence="3" id="KW-1185">Reference proteome</keyword>
<accession>A0A7W5BD61</accession>
<evidence type="ECO:0000313" key="3">
    <source>
        <dbReference type="Proteomes" id="UP000541535"/>
    </source>
</evidence>
<name>A0A7W5BD61_9BURK</name>
<dbReference type="EMBL" id="JACHXD010000012">
    <property type="protein sequence ID" value="MBB3120976.1"/>
    <property type="molecule type" value="Genomic_DNA"/>
</dbReference>
<protein>
    <submittedName>
        <fullName evidence="2">Polyketide biosynthesis enoyl-CoA hydratase PksI</fullName>
    </submittedName>
</protein>
<reference evidence="2 3" key="1">
    <citation type="submission" date="2020-08" db="EMBL/GenBank/DDBJ databases">
        <title>Genomic Encyclopedia of Type Strains, Phase III (KMG-III): the genomes of soil and plant-associated and newly described type strains.</title>
        <authorList>
            <person name="Whitman W."/>
        </authorList>
    </citation>
    <scope>NUCLEOTIDE SEQUENCE [LARGE SCALE GENOMIC DNA]</scope>
    <source>
        <strain evidence="2 3">CECT 8897</strain>
    </source>
</reference>
<dbReference type="NCBIfam" id="NF005496">
    <property type="entry name" value="PRK07110.1"/>
    <property type="match status" value="1"/>
</dbReference>
<comment type="similarity">
    <text evidence="1">Belongs to the enoyl-CoA hydratase/isomerase family.</text>
</comment>
<dbReference type="SUPFAM" id="SSF52096">
    <property type="entry name" value="ClpP/crotonase"/>
    <property type="match status" value="1"/>
</dbReference>
<sequence length="248" mass="26967">MTEAVQLTEHGGGVVQITMQDRSEKNTFSHALVGGLIEVYARIAARPDYKAVVLTGYDTYFASGGTQQGLLAIHEGKMTFADVNMYSLALDCPIPVVAAMQGHGIGGGFVMGLYSDIVLLSRESIYTTNFMKYGFTPGMGATAVVPYRLGESLAHEMLMTAANFRGAELERRGVACQVLPRAEVLPRALEIAAGLAQKPRAALVLLKRHMTRALRERLPQCISEEIAMHEHTFHQQAVADRIATAFGR</sequence>
<dbReference type="Gene3D" id="6.20.390.20">
    <property type="match status" value="1"/>
</dbReference>
<organism evidence="2 3">
    <name type="scientific">Pseudoduganella violacea</name>
    <dbReference type="NCBI Taxonomy" id="1715466"/>
    <lineage>
        <taxon>Bacteria</taxon>
        <taxon>Pseudomonadati</taxon>
        <taxon>Pseudomonadota</taxon>
        <taxon>Betaproteobacteria</taxon>
        <taxon>Burkholderiales</taxon>
        <taxon>Oxalobacteraceae</taxon>
        <taxon>Telluria group</taxon>
        <taxon>Pseudoduganella</taxon>
    </lineage>
</organism>
<comment type="caution">
    <text evidence="2">The sequence shown here is derived from an EMBL/GenBank/DDBJ whole genome shotgun (WGS) entry which is preliminary data.</text>
</comment>
<dbReference type="PANTHER" id="PTHR43459">
    <property type="entry name" value="ENOYL-COA HYDRATASE"/>
    <property type="match status" value="1"/>
</dbReference>
<dbReference type="CDD" id="cd06558">
    <property type="entry name" value="crotonase-like"/>
    <property type="match status" value="1"/>
</dbReference>
<dbReference type="RefSeq" id="WP_221208199.1">
    <property type="nucleotide sequence ID" value="NZ_JACHXD010000012.1"/>
</dbReference>
<dbReference type="InterPro" id="IPR029045">
    <property type="entry name" value="ClpP/crotonase-like_dom_sf"/>
</dbReference>
<evidence type="ECO:0000313" key="2">
    <source>
        <dbReference type="EMBL" id="MBB3120976.1"/>
    </source>
</evidence>
<dbReference type="Proteomes" id="UP000541535">
    <property type="component" value="Unassembled WGS sequence"/>
</dbReference>
<dbReference type="Pfam" id="PF00378">
    <property type="entry name" value="ECH_1"/>
    <property type="match status" value="1"/>
</dbReference>